<evidence type="ECO:0000313" key="3">
    <source>
        <dbReference type="Proteomes" id="UP001246372"/>
    </source>
</evidence>
<dbReference type="Gene3D" id="1.20.910.10">
    <property type="entry name" value="Heme oxygenase-like"/>
    <property type="match status" value="1"/>
</dbReference>
<dbReference type="SMART" id="SM01236">
    <property type="entry name" value="Haem_oxygenase_2"/>
    <property type="match status" value="1"/>
</dbReference>
<dbReference type="RefSeq" id="WP_315650245.1">
    <property type="nucleotide sequence ID" value="NZ_JAVXZY010000003.1"/>
</dbReference>
<dbReference type="InterPro" id="IPR016084">
    <property type="entry name" value="Haem_Oase-like_multi-hlx"/>
</dbReference>
<dbReference type="PANTHER" id="PTHR40279:SF3">
    <property type="entry name" value="4-AMINOBENZOATE SYNTHASE"/>
    <property type="match status" value="1"/>
</dbReference>
<evidence type="ECO:0000313" key="2">
    <source>
        <dbReference type="EMBL" id="MDT8999688.1"/>
    </source>
</evidence>
<dbReference type="InterPro" id="IPR039068">
    <property type="entry name" value="PqqC-like"/>
</dbReference>
<dbReference type="EMBL" id="JAVXZY010000003">
    <property type="protein sequence ID" value="MDT8999688.1"/>
    <property type="molecule type" value="Genomic_DNA"/>
</dbReference>
<accession>A0ABU3PAZ0</accession>
<keyword evidence="3" id="KW-1185">Reference proteome</keyword>
<protein>
    <submittedName>
        <fullName evidence="2">Iron-containing redox enzyme family protein</fullName>
    </submittedName>
</protein>
<comment type="caution">
    <text evidence="2">The sequence shown here is derived from an EMBL/GenBank/DDBJ whole genome shotgun (WGS) entry which is preliminary data.</text>
</comment>
<proteinExistence type="predicted"/>
<reference evidence="2" key="1">
    <citation type="submission" date="2023-09" db="EMBL/GenBank/DDBJ databases">
        <title>Paucibacter sp. APW11 Genome sequencing and assembly.</title>
        <authorList>
            <person name="Kim I."/>
        </authorList>
    </citation>
    <scope>NUCLEOTIDE SEQUENCE</scope>
    <source>
        <strain evidence="2">APW11</strain>
    </source>
</reference>
<organism evidence="2 3">
    <name type="scientific">Roseateles aquae</name>
    <dbReference type="NCBI Taxonomy" id="3077235"/>
    <lineage>
        <taxon>Bacteria</taxon>
        <taxon>Pseudomonadati</taxon>
        <taxon>Pseudomonadota</taxon>
        <taxon>Betaproteobacteria</taxon>
        <taxon>Burkholderiales</taxon>
        <taxon>Sphaerotilaceae</taxon>
        <taxon>Roseateles</taxon>
    </lineage>
</organism>
<name>A0ABU3PAZ0_9BURK</name>
<dbReference type="Pfam" id="PF14518">
    <property type="entry name" value="Haem_oxygenas_2"/>
    <property type="match status" value="1"/>
</dbReference>
<gene>
    <name evidence="2" type="ORF">RQP53_10460</name>
</gene>
<evidence type="ECO:0000256" key="1">
    <source>
        <dbReference type="ARBA" id="ARBA00023002"/>
    </source>
</evidence>
<keyword evidence="1" id="KW-0560">Oxidoreductase</keyword>
<sequence>MNDLAKLIPRTEPASDDEIFNARETCRQIVGAAFTGLDAHAYSEFHSLLALVYEQDFQPKTWPKIGIDQRVLVSTIKAVLEPALLREFTTVALQETVAQVPNDSAAYLLWLKQVIAEHPASHHPFYEQFIATDVTVSQLRSFLIQETNLDPRFDDILCQLQFGTSGPARLELASNYNDEMGGGLGAAGVHTDLFRQSLRHLDIDLERDTKDVWLPTKVSGNLTAMFGTNREHFFKAIGYFGVVEHLTPRRMKRVVQAWRRLGLPESGIEYQKLHIQIDAKHSQAWFANIVGPYAADSIEVKRQIAIGALIRLNSSQLYLDSLPGYLAPAALQTPGALNKSAAEA</sequence>
<dbReference type="PANTHER" id="PTHR40279">
    <property type="entry name" value="PQQC-LIKE PROTEIN"/>
    <property type="match status" value="1"/>
</dbReference>
<dbReference type="Proteomes" id="UP001246372">
    <property type="component" value="Unassembled WGS sequence"/>
</dbReference>
<dbReference type="SUPFAM" id="SSF48613">
    <property type="entry name" value="Heme oxygenase-like"/>
    <property type="match status" value="1"/>
</dbReference>